<dbReference type="EMBL" id="HG994589">
    <property type="protein sequence ID" value="CAF2797568.1"/>
    <property type="molecule type" value="Genomic_DNA"/>
</dbReference>
<gene>
    <name evidence="1" type="ORF">LSAA_2476</name>
</gene>
<keyword evidence="2" id="KW-1185">Reference proteome</keyword>
<reference evidence="1" key="1">
    <citation type="submission" date="2021-02" db="EMBL/GenBank/DDBJ databases">
        <authorList>
            <person name="Bekaert M."/>
        </authorList>
    </citation>
    <scope>NUCLEOTIDE SEQUENCE</scope>
    <source>
        <strain evidence="1">IoA-00</strain>
    </source>
</reference>
<proteinExistence type="predicted"/>
<evidence type="ECO:0000313" key="1">
    <source>
        <dbReference type="EMBL" id="CAF2797568.1"/>
    </source>
</evidence>
<dbReference type="Proteomes" id="UP000675881">
    <property type="component" value="Chromosome 10"/>
</dbReference>
<sequence length="133" mass="14691">MLEKATATSSLPSNVLFEARKGSYCAVSTSVKISVPVTLLVHILFHNATDFICYLLDLCLPSPFTQNYELQKDYFIPLCRGVGYVFRNTWVGFVVLRSPGGPPTGGSDEAKGCESGRIELVLVVDEWIYNCFS</sequence>
<dbReference type="AlphaFoldDB" id="A0A7R8CEP5"/>
<name>A0A7R8CEP5_LEPSM</name>
<organism evidence="1 2">
    <name type="scientific">Lepeophtheirus salmonis</name>
    <name type="common">Salmon louse</name>
    <name type="synonym">Caligus salmonis</name>
    <dbReference type="NCBI Taxonomy" id="72036"/>
    <lineage>
        <taxon>Eukaryota</taxon>
        <taxon>Metazoa</taxon>
        <taxon>Ecdysozoa</taxon>
        <taxon>Arthropoda</taxon>
        <taxon>Crustacea</taxon>
        <taxon>Multicrustacea</taxon>
        <taxon>Hexanauplia</taxon>
        <taxon>Copepoda</taxon>
        <taxon>Siphonostomatoida</taxon>
        <taxon>Caligidae</taxon>
        <taxon>Lepeophtheirus</taxon>
    </lineage>
</organism>
<accession>A0A7R8CEP5</accession>
<protein>
    <submittedName>
        <fullName evidence="1">(salmon louse) hypothetical protein</fullName>
    </submittedName>
</protein>
<evidence type="ECO:0000313" key="2">
    <source>
        <dbReference type="Proteomes" id="UP000675881"/>
    </source>
</evidence>